<organism evidence="2 3">
    <name type="scientific">Didymella heteroderae</name>
    <dbReference type="NCBI Taxonomy" id="1769908"/>
    <lineage>
        <taxon>Eukaryota</taxon>
        <taxon>Fungi</taxon>
        <taxon>Dikarya</taxon>
        <taxon>Ascomycota</taxon>
        <taxon>Pezizomycotina</taxon>
        <taxon>Dothideomycetes</taxon>
        <taxon>Pleosporomycetidae</taxon>
        <taxon>Pleosporales</taxon>
        <taxon>Pleosporineae</taxon>
        <taxon>Didymellaceae</taxon>
        <taxon>Didymella</taxon>
    </lineage>
</organism>
<reference evidence="2" key="1">
    <citation type="submission" date="2019-04" db="EMBL/GenBank/DDBJ databases">
        <title>Sequencing of skin fungus with MAO and IRED activity.</title>
        <authorList>
            <person name="Marsaioli A.J."/>
            <person name="Bonatto J.M.C."/>
            <person name="Reis Junior O."/>
        </authorList>
    </citation>
    <scope>NUCLEOTIDE SEQUENCE</scope>
    <source>
        <strain evidence="2">28M1</strain>
    </source>
</reference>
<dbReference type="InterPro" id="IPR010730">
    <property type="entry name" value="HET"/>
</dbReference>
<accession>A0A9P5C2U2</accession>
<evidence type="ECO:0000313" key="2">
    <source>
        <dbReference type="EMBL" id="KAF3043643.1"/>
    </source>
</evidence>
<dbReference type="PANTHER" id="PTHR33112:SF12">
    <property type="entry name" value="HETEROKARYON INCOMPATIBILITY DOMAIN-CONTAINING PROTEIN"/>
    <property type="match status" value="1"/>
</dbReference>
<name>A0A9P5C2U2_9PLEO</name>
<keyword evidence="3" id="KW-1185">Reference proteome</keyword>
<evidence type="ECO:0000313" key="3">
    <source>
        <dbReference type="Proteomes" id="UP000758155"/>
    </source>
</evidence>
<comment type="caution">
    <text evidence="2">The sequence shown here is derived from an EMBL/GenBank/DDBJ whole genome shotgun (WGS) entry which is preliminary data.</text>
</comment>
<dbReference type="OrthoDB" id="2958217at2759"/>
<proteinExistence type="predicted"/>
<dbReference type="Proteomes" id="UP000758155">
    <property type="component" value="Unassembled WGS sequence"/>
</dbReference>
<dbReference type="EMBL" id="SWKV01000011">
    <property type="protein sequence ID" value="KAF3043643.1"/>
    <property type="molecule type" value="Genomic_DNA"/>
</dbReference>
<dbReference type="AlphaFoldDB" id="A0A9P5C2U2"/>
<feature type="domain" description="Heterokaryon incompatibility" evidence="1">
    <location>
        <begin position="94"/>
        <end position="239"/>
    </location>
</feature>
<gene>
    <name evidence="2" type="ORF">E8E12_003320</name>
</gene>
<dbReference type="Pfam" id="PF06985">
    <property type="entry name" value="HET"/>
    <property type="match status" value="1"/>
</dbReference>
<dbReference type="PANTHER" id="PTHR33112">
    <property type="entry name" value="DOMAIN PROTEIN, PUTATIVE-RELATED"/>
    <property type="match status" value="1"/>
</dbReference>
<protein>
    <recommendedName>
        <fullName evidence="1">Heterokaryon incompatibility domain-containing protein</fullName>
    </recommendedName>
</protein>
<sequence>MEPRIFCHDEGTDLDGEEEVLGDYKVKKCQSTRSIQRDFVDIHRIKSWLNNCESQHTDEGCNRHREEASIERIPLLLIDVQNDCLVQGHFSDRFFALSYVWGASRQFLTLQHNYPGLLKKGSLSTQPITQTIRDSMTLVRNLGEQYLWVDTMCIIQDDVNNKATAIAQMSAIYSCAVATVLCFSGSSADAGLQGIPPTTRNASAIYVAPGLSVIKRPSLKLDPTETEYTYRTRAWTFQEQLLSNRSIIFLDEQVYFQCKKELLSEYSYDDNFADRTYLQTSLESVRLASERNKRRNKPYSPIEEFRWYEEFVPEYTAKQMGYPADIIHAFTGVQTQLGEIFGWTFAEGLPVQLFDVALLWTPIDTVVRRVTEPPHPSWSWSGWVGRVHHKDVLANLDWPGALHLGDKFRKAADLEIDTTSPGSLQFAGEIITSNAFTLRRSDQQLMNTRANLPVTPHTHFVYNQQGLRCGILYGRQGLENEIDEKGEFQLLRLSEWQTMLQDRYYYGPYVSRLVEDGYEHKERLFDETFENSPWCTLNVMCVQLMGKICQRVTVGHVHANAWREARPVQKTMEIW</sequence>
<evidence type="ECO:0000259" key="1">
    <source>
        <dbReference type="Pfam" id="PF06985"/>
    </source>
</evidence>